<dbReference type="EMBL" id="RCTY01000045">
    <property type="protein sequence ID" value="ROU05480.1"/>
    <property type="molecule type" value="Genomic_DNA"/>
</dbReference>
<comment type="caution">
    <text evidence="2">The sequence shown here is derived from an EMBL/GenBank/DDBJ whole genome shotgun (WGS) entry which is preliminary data.</text>
</comment>
<feature type="transmembrane region" description="Helical" evidence="1">
    <location>
        <begin position="42"/>
        <end position="63"/>
    </location>
</feature>
<keyword evidence="1" id="KW-0812">Transmembrane</keyword>
<name>A0A3N2RDC9_LYSEN</name>
<accession>A0A3N2RDC9</accession>
<evidence type="ECO:0000313" key="3">
    <source>
        <dbReference type="Proteomes" id="UP000275910"/>
    </source>
</evidence>
<feature type="transmembrane region" description="Helical" evidence="1">
    <location>
        <begin position="18"/>
        <end position="36"/>
    </location>
</feature>
<feature type="transmembrane region" description="Helical" evidence="1">
    <location>
        <begin position="70"/>
        <end position="91"/>
    </location>
</feature>
<keyword evidence="1" id="KW-1133">Transmembrane helix</keyword>
<dbReference type="RefSeq" id="WP_123648873.1">
    <property type="nucleotide sequence ID" value="NZ_RCTY01000045.1"/>
</dbReference>
<organism evidence="2 3">
    <name type="scientific">Lysobacter enzymogenes</name>
    <dbReference type="NCBI Taxonomy" id="69"/>
    <lineage>
        <taxon>Bacteria</taxon>
        <taxon>Pseudomonadati</taxon>
        <taxon>Pseudomonadota</taxon>
        <taxon>Gammaproteobacteria</taxon>
        <taxon>Lysobacterales</taxon>
        <taxon>Lysobacteraceae</taxon>
        <taxon>Lysobacter</taxon>
    </lineage>
</organism>
<sequence length="96" mass="10223">MLAAFGRLTLGSTTPTKWTFLTPMIVGAIGVPIAVFDPILSMFFPASAIALAAGVVGAMYLFFFGHIRRAAVFLAGGFVGMAVWLPLSLFLQSLFH</sequence>
<evidence type="ECO:0000256" key="1">
    <source>
        <dbReference type="SAM" id="Phobius"/>
    </source>
</evidence>
<protein>
    <submittedName>
        <fullName evidence="2">Uncharacterized protein</fullName>
    </submittedName>
</protein>
<proteinExistence type="predicted"/>
<gene>
    <name evidence="2" type="ORF">D9T17_18915</name>
</gene>
<dbReference type="AlphaFoldDB" id="A0A3N2RDC9"/>
<reference evidence="2 3" key="1">
    <citation type="submission" date="2018-10" db="EMBL/GenBank/DDBJ databases">
        <title>The genome of Lysobacter enzymogenes OH11.</title>
        <authorList>
            <person name="Liu F."/>
            <person name="Zhao Y."/>
            <person name="Qian G."/>
            <person name="Chen Y."/>
            <person name="Xu H."/>
        </authorList>
    </citation>
    <scope>NUCLEOTIDE SEQUENCE [LARGE SCALE GENOMIC DNA]</scope>
    <source>
        <strain evidence="2 3">OH11</strain>
    </source>
</reference>
<evidence type="ECO:0000313" key="2">
    <source>
        <dbReference type="EMBL" id="ROU05480.1"/>
    </source>
</evidence>
<keyword evidence="1" id="KW-0472">Membrane</keyword>
<dbReference type="Proteomes" id="UP000275910">
    <property type="component" value="Unassembled WGS sequence"/>
</dbReference>